<dbReference type="InterPro" id="IPR001547">
    <property type="entry name" value="Glyco_hydro_5"/>
</dbReference>
<dbReference type="Gene3D" id="3.20.20.80">
    <property type="entry name" value="Glycosidases"/>
    <property type="match status" value="1"/>
</dbReference>
<dbReference type="InterPro" id="IPR045053">
    <property type="entry name" value="MAN-like"/>
</dbReference>
<dbReference type="SUPFAM" id="SSF51445">
    <property type="entry name" value="(Trans)glycosidases"/>
    <property type="match status" value="1"/>
</dbReference>
<dbReference type="PANTHER" id="PTHR31451">
    <property type="match status" value="1"/>
</dbReference>
<comment type="catalytic activity">
    <reaction evidence="1">
        <text>Random hydrolysis of (1-&gt;4)-beta-D-mannosidic linkages in mannans, galactomannans and glucomannans.</text>
        <dbReference type="EC" id="3.2.1.78"/>
    </reaction>
</comment>
<keyword evidence="9" id="KW-0732">Signal</keyword>
<comment type="subcellular location">
    <subcellularLocation>
        <location evidence="2">Secreted</location>
    </subcellularLocation>
</comment>
<keyword evidence="12" id="KW-1185">Reference proteome</keyword>
<dbReference type="Proteomes" id="UP000231279">
    <property type="component" value="Unassembled WGS sequence"/>
</dbReference>
<evidence type="ECO:0000256" key="5">
    <source>
        <dbReference type="ARBA" id="ARBA00022525"/>
    </source>
</evidence>
<comment type="caution">
    <text evidence="11">The sequence shown here is derived from an EMBL/GenBank/DDBJ whole genome shotgun (WGS) entry which is preliminary data.</text>
</comment>
<evidence type="ECO:0000313" key="11">
    <source>
        <dbReference type="EMBL" id="PIN22334.1"/>
    </source>
</evidence>
<feature type="domain" description="Glycoside hydrolase family 5" evidence="10">
    <location>
        <begin position="37"/>
        <end position="369"/>
    </location>
</feature>
<evidence type="ECO:0000256" key="6">
    <source>
        <dbReference type="ARBA" id="ARBA00022801"/>
    </source>
</evidence>
<evidence type="ECO:0000259" key="10">
    <source>
        <dbReference type="Pfam" id="PF26410"/>
    </source>
</evidence>
<sequence length="441" mass="50212">MASMNYIGKTINLILALFLFLVLSSEAGRVVPRDLAFVRTGDSHFVLHGSPFLFNGFNAYWMMNVASDPSDRYKVFEVFREAFTAGLNVCRTWAFSDGGDRALQISPGTYNEQMFQGLDFVISEARKYGIRLILSFVNNYNDFGGRPQYAQWARNAGAQIKSDDDFYTHPLIKSYYKNHVRRVVTRFNTISRIAYRDDPTIMAWELINEPRCQVDYSGRTINNWVQEMARFVKSLDNEHLLEVGLEGFYGDTMPERKQVNPGYQVGTDFISNNLVNEIDFATIHAYPDAWFSSENENEQMGFMEKWMWNHWQDAKTILKKPLVIAEFGMSSKDSGFSLNERELYMDNVYRDIYKYARTGGTMSGSLVWQLVAEGMNGYHDGYEIILSQSPSTAGILSRQSHAMSALSDLFSSNGPHGSTTMTIQGEETSNGKNDESRKSTP</sequence>
<dbReference type="GO" id="GO:0005576">
    <property type="term" value="C:extracellular region"/>
    <property type="evidence" value="ECO:0007669"/>
    <property type="project" value="UniProtKB-SubCell"/>
</dbReference>
<dbReference type="GO" id="GO:0000272">
    <property type="term" value="P:polysaccharide catabolic process"/>
    <property type="evidence" value="ECO:0007669"/>
    <property type="project" value="InterPro"/>
</dbReference>
<feature type="chain" id="PRO_5013560527" description="mannan endo-1,4-beta-mannosidase" evidence="9">
    <location>
        <begin position="28"/>
        <end position="441"/>
    </location>
</feature>
<evidence type="ECO:0000256" key="4">
    <source>
        <dbReference type="ARBA" id="ARBA00012706"/>
    </source>
</evidence>
<gene>
    <name evidence="11" type="ORF">CDL12_04964</name>
</gene>
<feature type="compositionally biased region" description="Basic and acidic residues" evidence="8">
    <location>
        <begin position="432"/>
        <end position="441"/>
    </location>
</feature>
<evidence type="ECO:0000256" key="7">
    <source>
        <dbReference type="ARBA" id="ARBA00023295"/>
    </source>
</evidence>
<dbReference type="OrthoDB" id="406631at2759"/>
<dbReference type="GO" id="GO:0016985">
    <property type="term" value="F:mannan endo-1,4-beta-mannosidase activity"/>
    <property type="evidence" value="ECO:0007669"/>
    <property type="project" value="UniProtKB-EC"/>
</dbReference>
<dbReference type="Pfam" id="PF26410">
    <property type="entry name" value="GH5_mannosidase"/>
    <property type="match status" value="1"/>
</dbReference>
<comment type="similarity">
    <text evidence="3">Belongs to the glycosyl hydrolase 5 (cellulase A) family.</text>
</comment>
<feature type="signal peptide" evidence="9">
    <location>
        <begin position="1"/>
        <end position="27"/>
    </location>
</feature>
<reference evidence="12" key="1">
    <citation type="journal article" date="2018" name="Gigascience">
        <title>Genome assembly of the Pink Ipe (Handroanthus impetiginosus, Bignoniaceae), a highly valued, ecologically keystone Neotropical timber forest tree.</title>
        <authorList>
            <person name="Silva-Junior O.B."/>
            <person name="Grattapaglia D."/>
            <person name="Novaes E."/>
            <person name="Collevatti R.G."/>
        </authorList>
    </citation>
    <scope>NUCLEOTIDE SEQUENCE [LARGE SCALE GENOMIC DNA]</scope>
    <source>
        <strain evidence="12">cv. UFG-1</strain>
    </source>
</reference>
<name>A0A2G9HXU7_9LAMI</name>
<keyword evidence="5" id="KW-0964">Secreted</keyword>
<keyword evidence="6 11" id="KW-0378">Hydrolase</keyword>
<evidence type="ECO:0000256" key="3">
    <source>
        <dbReference type="ARBA" id="ARBA00005641"/>
    </source>
</evidence>
<keyword evidence="7 11" id="KW-0326">Glycosidase</keyword>
<evidence type="ECO:0000256" key="2">
    <source>
        <dbReference type="ARBA" id="ARBA00004613"/>
    </source>
</evidence>
<dbReference type="FunFam" id="3.20.20.80:FF:000012">
    <property type="entry name" value="Mannan endo-1,4-beta-mannosidase 6"/>
    <property type="match status" value="1"/>
</dbReference>
<proteinExistence type="inferred from homology"/>
<organism evidence="11 12">
    <name type="scientific">Handroanthus impetiginosus</name>
    <dbReference type="NCBI Taxonomy" id="429701"/>
    <lineage>
        <taxon>Eukaryota</taxon>
        <taxon>Viridiplantae</taxon>
        <taxon>Streptophyta</taxon>
        <taxon>Embryophyta</taxon>
        <taxon>Tracheophyta</taxon>
        <taxon>Spermatophyta</taxon>
        <taxon>Magnoliopsida</taxon>
        <taxon>eudicotyledons</taxon>
        <taxon>Gunneridae</taxon>
        <taxon>Pentapetalae</taxon>
        <taxon>asterids</taxon>
        <taxon>lamiids</taxon>
        <taxon>Lamiales</taxon>
        <taxon>Bignoniaceae</taxon>
        <taxon>Crescentiina</taxon>
        <taxon>Tabebuia alliance</taxon>
        <taxon>Handroanthus</taxon>
    </lineage>
</organism>
<dbReference type="PANTHER" id="PTHR31451:SF59">
    <property type="entry name" value="MANNAN ENDO-1,4-BETA-MANNOSIDASE"/>
    <property type="match status" value="1"/>
</dbReference>
<dbReference type="InterPro" id="IPR017853">
    <property type="entry name" value="GH"/>
</dbReference>
<evidence type="ECO:0000256" key="9">
    <source>
        <dbReference type="SAM" id="SignalP"/>
    </source>
</evidence>
<protein>
    <recommendedName>
        <fullName evidence="4">mannan endo-1,4-beta-mannosidase</fullName>
        <ecNumber evidence="4">3.2.1.78</ecNumber>
    </recommendedName>
</protein>
<feature type="compositionally biased region" description="Polar residues" evidence="8">
    <location>
        <begin position="414"/>
        <end position="431"/>
    </location>
</feature>
<feature type="region of interest" description="Disordered" evidence="8">
    <location>
        <begin position="414"/>
        <end position="441"/>
    </location>
</feature>
<dbReference type="STRING" id="429701.A0A2G9HXU7"/>
<dbReference type="EMBL" id="NKXS01000783">
    <property type="protein sequence ID" value="PIN22334.1"/>
    <property type="molecule type" value="Genomic_DNA"/>
</dbReference>
<dbReference type="AlphaFoldDB" id="A0A2G9HXU7"/>
<evidence type="ECO:0000256" key="1">
    <source>
        <dbReference type="ARBA" id="ARBA00001678"/>
    </source>
</evidence>
<dbReference type="EC" id="3.2.1.78" evidence="4"/>
<accession>A0A2G9HXU7</accession>
<evidence type="ECO:0000313" key="12">
    <source>
        <dbReference type="Proteomes" id="UP000231279"/>
    </source>
</evidence>
<evidence type="ECO:0000256" key="8">
    <source>
        <dbReference type="SAM" id="MobiDB-lite"/>
    </source>
</evidence>